<evidence type="ECO:0000256" key="5">
    <source>
        <dbReference type="ARBA" id="ARBA00023136"/>
    </source>
</evidence>
<keyword evidence="4 6" id="KW-1133">Transmembrane helix</keyword>
<keyword evidence="5 6" id="KW-0472">Membrane</keyword>
<evidence type="ECO:0000256" key="2">
    <source>
        <dbReference type="ARBA" id="ARBA00022475"/>
    </source>
</evidence>
<evidence type="ECO:0000313" key="8">
    <source>
        <dbReference type="EMBL" id="MEB3750436.1"/>
    </source>
</evidence>
<dbReference type="PANTHER" id="PTHR30619">
    <property type="entry name" value="DNA INTERNALIZATION/COMPETENCE PROTEIN COMEC/REC2"/>
    <property type="match status" value="1"/>
</dbReference>
<keyword evidence="3 6" id="KW-0812">Transmembrane</keyword>
<dbReference type="SUPFAM" id="SSF56281">
    <property type="entry name" value="Metallo-hydrolase/oxidoreductase"/>
    <property type="match status" value="1"/>
</dbReference>
<keyword evidence="9" id="KW-1185">Reference proteome</keyword>
<dbReference type="InterPro" id="IPR052159">
    <property type="entry name" value="Competence_DNA_uptake"/>
</dbReference>
<dbReference type="EMBL" id="JPYA02000001">
    <property type="protein sequence ID" value="MEB3750436.1"/>
    <property type="molecule type" value="Genomic_DNA"/>
</dbReference>
<evidence type="ECO:0000256" key="6">
    <source>
        <dbReference type="SAM" id="Phobius"/>
    </source>
</evidence>
<dbReference type="NCBIfam" id="TIGR00360">
    <property type="entry name" value="ComEC_N-term"/>
    <property type="match status" value="1"/>
</dbReference>
<dbReference type="NCBIfam" id="TIGR00361">
    <property type="entry name" value="ComEC_Rec2"/>
    <property type="match status" value="1"/>
</dbReference>
<reference evidence="8 9" key="1">
    <citation type="journal article" date="2014" name="Genome Announc.">
        <title>Draft Genome Sequence of Geobacillus icigianus Strain G1w1T Isolated from Hot Springs in the Valley of Geysers, Kamchatka (Russian Federation).</title>
        <authorList>
            <person name="Bryanskaya A.V."/>
            <person name="Rozanov A.S."/>
            <person name="Logacheva M.D."/>
            <person name="Kotenko A.V."/>
            <person name="Peltek S.E."/>
        </authorList>
    </citation>
    <scope>NUCLEOTIDE SEQUENCE [LARGE SCALE GENOMIC DNA]</scope>
    <source>
        <strain evidence="8 9">G1w1</strain>
    </source>
</reference>
<evidence type="ECO:0000256" key="4">
    <source>
        <dbReference type="ARBA" id="ARBA00022989"/>
    </source>
</evidence>
<evidence type="ECO:0000256" key="1">
    <source>
        <dbReference type="ARBA" id="ARBA00004651"/>
    </source>
</evidence>
<feature type="transmembrane region" description="Helical" evidence="6">
    <location>
        <begin position="328"/>
        <end position="346"/>
    </location>
</feature>
<dbReference type="SMART" id="SM00849">
    <property type="entry name" value="Lactamase_B"/>
    <property type="match status" value="1"/>
</dbReference>
<feature type="transmembrane region" description="Helical" evidence="6">
    <location>
        <begin position="260"/>
        <end position="293"/>
    </location>
</feature>
<dbReference type="InterPro" id="IPR036866">
    <property type="entry name" value="RibonucZ/Hydroxyglut_hydro"/>
</dbReference>
<feature type="transmembrane region" description="Helical" evidence="6">
    <location>
        <begin position="440"/>
        <end position="459"/>
    </location>
</feature>
<proteinExistence type="predicted"/>
<evidence type="ECO:0000313" key="9">
    <source>
        <dbReference type="Proteomes" id="UP000029267"/>
    </source>
</evidence>
<dbReference type="Proteomes" id="UP000029267">
    <property type="component" value="Unassembled WGS sequence"/>
</dbReference>
<accession>A0ABU6BET6</accession>
<gene>
    <name evidence="8" type="ORF">EP10_001275</name>
</gene>
<dbReference type="PANTHER" id="PTHR30619:SF1">
    <property type="entry name" value="RECOMBINATION PROTEIN 2"/>
    <property type="match status" value="1"/>
</dbReference>
<dbReference type="InterPro" id="IPR004797">
    <property type="entry name" value="Competence_ComEC/Rec2"/>
</dbReference>
<sequence length="749" mass="82417">MRGQTVYLAAAALLAVAAASPSPTAWCFLIVYLLLLFIRRPPVFLPAFLTALFFFAYFLIVDHDNETSLSGGRRTLNVRFTAPPAFDGDRMQGLVEINGERVQLRYVMRTRAEKEALQAYLTPGTVCRILGTLERPQSASNPYAFDYRRYLRFQRVHWLFLPESVDRSVCARARPTVAERLLSLREAGVRRIEAHLPPEAAGIAAALIYGERRQLDEEVLAGYQQLGLIHLLAISGGHVTLLVSAAFALAIRFMTREVAVLALLVLLPVYAVLAGASPSVLRACATGMIVLAVAWKKGAIHPLDALSWTALVLLVFDPYMVWDVGFQLSFVVTFALLVHFPALSAVRSLGGRLLQTALVAQLAALPLLLYHFYEISVWSVVLNVLFVPLYSWILLPLALLVAAVPFAPFVWLFCRLVVFTNAIVRFFSTDHGLTLVLGRPSPWGLALCVAAVVAAFLLWERGRLQRGLAAVAAALAVQFAAPYMNANGEVTVLDVGQGDCTVIELPGRKAVYLLDTGGTLDIAREPWRKRARPFSVGRDVVVPFLKAKGIRTIDKLILTHDDADHIGAAPDVLRAVRVKEIVTSPHALPTVRQMARPFSVPVAAASRGQRWQEGGAAFAILHPEAGNREDNNGSLVLFARLGGLTWLFAADIEKEAEQDLVRAYPHLRADVLKVAHHGSATSTTEPFLRTVKPRVALISVGRHNRYGHPAREVLVRLKQQGAIIWRTDQNGAIRYVYSEKSGTFQPMKP</sequence>
<dbReference type="CDD" id="cd07731">
    <property type="entry name" value="ComA-like_MBL-fold"/>
    <property type="match status" value="1"/>
</dbReference>
<evidence type="ECO:0000256" key="3">
    <source>
        <dbReference type="ARBA" id="ARBA00022692"/>
    </source>
</evidence>
<feature type="transmembrane region" description="Helical" evidence="6">
    <location>
        <begin position="43"/>
        <end position="61"/>
    </location>
</feature>
<dbReference type="Pfam" id="PF03772">
    <property type="entry name" value="Competence"/>
    <property type="match status" value="1"/>
</dbReference>
<keyword evidence="2" id="KW-1003">Cell membrane</keyword>
<feature type="domain" description="Metallo-beta-lactamase" evidence="7">
    <location>
        <begin position="497"/>
        <end position="702"/>
    </location>
</feature>
<dbReference type="RefSeq" id="WP_033018906.1">
    <property type="nucleotide sequence ID" value="NZ_CP187452.1"/>
</dbReference>
<evidence type="ECO:0000259" key="7">
    <source>
        <dbReference type="SMART" id="SM00849"/>
    </source>
</evidence>
<organism evidence="8 9">
    <name type="scientific">Geobacillus icigianus</name>
    <dbReference type="NCBI Taxonomy" id="1430331"/>
    <lineage>
        <taxon>Bacteria</taxon>
        <taxon>Bacillati</taxon>
        <taxon>Bacillota</taxon>
        <taxon>Bacilli</taxon>
        <taxon>Bacillales</taxon>
        <taxon>Anoxybacillaceae</taxon>
        <taxon>Geobacillus</taxon>
    </lineage>
</organism>
<dbReference type="InterPro" id="IPR035681">
    <property type="entry name" value="ComA-like_MBL"/>
</dbReference>
<name>A0ABU6BET6_9BACL</name>
<feature type="transmembrane region" description="Helical" evidence="6">
    <location>
        <begin position="231"/>
        <end position="254"/>
    </location>
</feature>
<feature type="transmembrane region" description="Helical" evidence="6">
    <location>
        <begin position="353"/>
        <end position="373"/>
    </location>
</feature>
<comment type="caution">
    <text evidence="8">The sequence shown here is derived from an EMBL/GenBank/DDBJ whole genome shotgun (WGS) entry which is preliminary data.</text>
</comment>
<dbReference type="Gene3D" id="3.60.15.10">
    <property type="entry name" value="Ribonuclease Z/Hydroxyacylglutathione hydrolase-like"/>
    <property type="match status" value="1"/>
</dbReference>
<dbReference type="InterPro" id="IPR025405">
    <property type="entry name" value="DUF4131"/>
</dbReference>
<comment type="subcellular location">
    <subcellularLocation>
        <location evidence="1">Cell membrane</location>
        <topology evidence="1">Multi-pass membrane protein</topology>
    </subcellularLocation>
</comment>
<dbReference type="InterPro" id="IPR001279">
    <property type="entry name" value="Metallo-B-lactamas"/>
</dbReference>
<dbReference type="Pfam" id="PF00753">
    <property type="entry name" value="Lactamase_B"/>
    <property type="match status" value="1"/>
</dbReference>
<dbReference type="InterPro" id="IPR004477">
    <property type="entry name" value="ComEC_N"/>
</dbReference>
<protein>
    <submittedName>
        <fullName evidence="8">ComE operon protein 3</fullName>
    </submittedName>
</protein>
<dbReference type="Pfam" id="PF13567">
    <property type="entry name" value="DUF4131"/>
    <property type="match status" value="1"/>
</dbReference>